<proteinExistence type="inferred from homology"/>
<dbReference type="InterPro" id="IPR023827">
    <property type="entry name" value="Peptidase_S8_Asp-AS"/>
</dbReference>
<dbReference type="EMBL" id="CP036287">
    <property type="protein sequence ID" value="QDU65386.1"/>
    <property type="molecule type" value="Genomic_DNA"/>
</dbReference>
<dbReference type="SMART" id="SM00089">
    <property type="entry name" value="PKD"/>
    <property type="match status" value="1"/>
</dbReference>
<sequence length="849" mass="86609" precursor="true">MQLPSQRAGFALCAAPLFFAATATAMQQNATVDQGSPLRIVPEQKAVDSRPTFRPGELIIKHHSQAQELAVRGFETEFGLRRLRSNASIGAVLYELPEWWTVADALRALRDDPRVEYVEPNFLSYLHNIPNDGFYDNYSGVANDLQKWVYNGIGADSNLDAEGAWDITTGRSDVVIAVIDTGCELNHPDLAPNIWTNPGEIAGNGVDDDGNGFVDDVNGWDFRNNDNNPNPDYGDGFDNDGNGAADDGTFHGTFSASCAAARGNDGNGMAGAAWNCKIMPVKIFTDDGGASTFDIADAITYAANNGADVANMSFGGGFSSTVQSAVNYSWGQGVVQVASAGNSNSSSSEYPASLAHVISVGASDSGSVLGGGSGDLDGRAYFSQYGTAAVDVVAPGHLLVGAAVGTVAGGDAGQDYWILSSGTSFSGPIVAGLAGLIVSRSKDLGANLTNDDIEAIIQDTANNLPDDTGDSPNGGSTWDNHGRVDFLAAINAVTGGGGPTNNPPVANAGANQSGTVGNAVSFNGTGSFDPDGDPLTSYTWNFGDGSGGSGATTSHTYSSAGSYTVTLTVSDGQLTDSDTATVNITSPPTGGPQVYMASVGSNAVTGLGTVANEDIVSWDPATGAMALVFDGSDVGLASAAIDALHVMSNGDFIISLTASFSIPGVVGGPSGTTVDDSDLVIFTPSSLGANTAGVWTFLMDGSDIGLTTNGEDVDGVCMDANEDLLLSTVGSASVNGLSGIQDEDVFRFVWVTLGSSTSGNSVMHLDGSDVGLSTSSSEDVTAIHQDGNTAYISTLGAFGVTGLSGGDEDLFRFTGSFGSATSGSFSAYFDGSAQGLPAGWDVNAASLVQ</sequence>
<evidence type="ECO:0000256" key="4">
    <source>
        <dbReference type="ARBA" id="ARBA00022825"/>
    </source>
</evidence>
<reference evidence="9 10" key="1">
    <citation type="submission" date="2019-02" db="EMBL/GenBank/DDBJ databases">
        <title>Deep-cultivation of Planctomycetes and their phenomic and genomic characterization uncovers novel biology.</title>
        <authorList>
            <person name="Wiegand S."/>
            <person name="Jogler M."/>
            <person name="Boedeker C."/>
            <person name="Pinto D."/>
            <person name="Vollmers J."/>
            <person name="Rivas-Marin E."/>
            <person name="Kohn T."/>
            <person name="Peeters S.H."/>
            <person name="Heuer A."/>
            <person name="Rast P."/>
            <person name="Oberbeckmann S."/>
            <person name="Bunk B."/>
            <person name="Jeske O."/>
            <person name="Meyerdierks A."/>
            <person name="Storesund J.E."/>
            <person name="Kallscheuer N."/>
            <person name="Luecker S."/>
            <person name="Lage O.M."/>
            <person name="Pohl T."/>
            <person name="Merkel B.J."/>
            <person name="Hornburger P."/>
            <person name="Mueller R.-W."/>
            <person name="Bruemmer F."/>
            <person name="Labrenz M."/>
            <person name="Spormann A.M."/>
            <person name="Op den Camp H."/>
            <person name="Overmann J."/>
            <person name="Amann R."/>
            <person name="Jetten M.S.M."/>
            <person name="Mascher T."/>
            <person name="Medema M.H."/>
            <person name="Devos D.P."/>
            <person name="Kaster A.-K."/>
            <person name="Ovreas L."/>
            <person name="Rohde M."/>
            <person name="Galperin M.Y."/>
            <person name="Jogler C."/>
        </authorList>
    </citation>
    <scope>NUCLEOTIDE SEQUENCE [LARGE SCALE GENOMIC DNA]</scope>
    <source>
        <strain evidence="9 10">Pla133</strain>
    </source>
</reference>
<dbReference type="AlphaFoldDB" id="A0A518BEJ9"/>
<dbReference type="InterPro" id="IPR035986">
    <property type="entry name" value="PKD_dom_sf"/>
</dbReference>
<feature type="signal peptide" evidence="7">
    <location>
        <begin position="1"/>
        <end position="25"/>
    </location>
</feature>
<dbReference type="Pfam" id="PF18911">
    <property type="entry name" value="PKD_4"/>
    <property type="match status" value="1"/>
</dbReference>
<dbReference type="PRINTS" id="PR00723">
    <property type="entry name" value="SUBTILISIN"/>
</dbReference>
<feature type="active site" description="Charge relay system" evidence="5">
    <location>
        <position position="424"/>
    </location>
</feature>
<dbReference type="GO" id="GO:0004252">
    <property type="term" value="F:serine-type endopeptidase activity"/>
    <property type="evidence" value="ECO:0007669"/>
    <property type="project" value="UniProtKB-UniRule"/>
</dbReference>
<dbReference type="PROSITE" id="PS00136">
    <property type="entry name" value="SUBTILASE_ASP"/>
    <property type="match status" value="1"/>
</dbReference>
<dbReference type="RefSeq" id="WP_145061934.1">
    <property type="nucleotide sequence ID" value="NZ_CP036287.1"/>
</dbReference>
<dbReference type="InterPro" id="IPR036852">
    <property type="entry name" value="Peptidase_S8/S53_dom_sf"/>
</dbReference>
<evidence type="ECO:0000256" key="7">
    <source>
        <dbReference type="SAM" id="SignalP"/>
    </source>
</evidence>
<evidence type="ECO:0000256" key="6">
    <source>
        <dbReference type="RuleBase" id="RU003355"/>
    </source>
</evidence>
<dbReference type="SUPFAM" id="SSF49299">
    <property type="entry name" value="PKD domain"/>
    <property type="match status" value="1"/>
</dbReference>
<dbReference type="InterPro" id="IPR054399">
    <property type="entry name" value="Fervidolysin-like_N_prodom"/>
</dbReference>
<dbReference type="Gene3D" id="2.60.40.10">
    <property type="entry name" value="Immunoglobulins"/>
    <property type="match status" value="1"/>
</dbReference>
<dbReference type="InterPro" id="IPR022409">
    <property type="entry name" value="PKD/Chitinase_dom"/>
</dbReference>
<dbReference type="InterPro" id="IPR000601">
    <property type="entry name" value="PKD_dom"/>
</dbReference>
<keyword evidence="2 5" id="KW-0645">Protease</keyword>
<keyword evidence="10" id="KW-1185">Reference proteome</keyword>
<evidence type="ECO:0000256" key="5">
    <source>
        <dbReference type="PROSITE-ProRule" id="PRU01240"/>
    </source>
</evidence>
<dbReference type="InterPro" id="IPR050131">
    <property type="entry name" value="Peptidase_S8_subtilisin-like"/>
</dbReference>
<feature type="active site" description="Charge relay system" evidence="5">
    <location>
        <position position="180"/>
    </location>
</feature>
<dbReference type="InterPro" id="IPR013783">
    <property type="entry name" value="Ig-like_fold"/>
</dbReference>
<feature type="chain" id="PRO_5022135975" evidence="7">
    <location>
        <begin position="26"/>
        <end position="849"/>
    </location>
</feature>
<keyword evidence="4 5" id="KW-0720">Serine protease</keyword>
<evidence type="ECO:0000256" key="1">
    <source>
        <dbReference type="ARBA" id="ARBA00011073"/>
    </source>
</evidence>
<organism evidence="9 10">
    <name type="scientific">Engelhardtia mirabilis</name>
    <dbReference type="NCBI Taxonomy" id="2528011"/>
    <lineage>
        <taxon>Bacteria</taxon>
        <taxon>Pseudomonadati</taxon>
        <taxon>Planctomycetota</taxon>
        <taxon>Planctomycetia</taxon>
        <taxon>Planctomycetia incertae sedis</taxon>
        <taxon>Engelhardtia</taxon>
    </lineage>
</organism>
<dbReference type="CDD" id="cd00146">
    <property type="entry name" value="PKD"/>
    <property type="match status" value="1"/>
</dbReference>
<dbReference type="InterPro" id="IPR023828">
    <property type="entry name" value="Peptidase_S8_Ser-AS"/>
</dbReference>
<evidence type="ECO:0000313" key="9">
    <source>
        <dbReference type="EMBL" id="QDU65386.1"/>
    </source>
</evidence>
<dbReference type="PANTHER" id="PTHR43806">
    <property type="entry name" value="PEPTIDASE S8"/>
    <property type="match status" value="1"/>
</dbReference>
<comment type="similarity">
    <text evidence="1 5 6">Belongs to the peptidase S8 family.</text>
</comment>
<dbReference type="EC" id="3.4.21.-" evidence="9"/>
<dbReference type="PROSITE" id="PS50093">
    <property type="entry name" value="PKD"/>
    <property type="match status" value="1"/>
</dbReference>
<dbReference type="InterPro" id="IPR015500">
    <property type="entry name" value="Peptidase_S8_subtilisin-rel"/>
</dbReference>
<evidence type="ECO:0000256" key="3">
    <source>
        <dbReference type="ARBA" id="ARBA00022801"/>
    </source>
</evidence>
<accession>A0A518BEJ9</accession>
<keyword evidence="3 5" id="KW-0378">Hydrolase</keyword>
<dbReference type="PANTHER" id="PTHR43806:SF11">
    <property type="entry name" value="CEREVISIN-RELATED"/>
    <property type="match status" value="1"/>
</dbReference>
<dbReference type="Pfam" id="PF00082">
    <property type="entry name" value="Peptidase_S8"/>
    <property type="match status" value="1"/>
</dbReference>
<name>A0A518BEJ9_9BACT</name>
<dbReference type="PROSITE" id="PS00138">
    <property type="entry name" value="SUBTILASE_SER"/>
    <property type="match status" value="1"/>
</dbReference>
<dbReference type="GO" id="GO:0006508">
    <property type="term" value="P:proteolysis"/>
    <property type="evidence" value="ECO:0007669"/>
    <property type="project" value="UniProtKB-KW"/>
</dbReference>
<protein>
    <submittedName>
        <fullName evidence="9">Thermophilic serine proteinase</fullName>
        <ecNumber evidence="9">3.4.21.-</ecNumber>
    </submittedName>
</protein>
<dbReference type="Proteomes" id="UP000316921">
    <property type="component" value="Chromosome"/>
</dbReference>
<dbReference type="Gene3D" id="3.40.50.200">
    <property type="entry name" value="Peptidase S8/S53 domain"/>
    <property type="match status" value="1"/>
</dbReference>
<feature type="active site" description="Charge relay system" evidence="5">
    <location>
        <position position="251"/>
    </location>
</feature>
<evidence type="ECO:0000259" key="8">
    <source>
        <dbReference type="PROSITE" id="PS50093"/>
    </source>
</evidence>
<feature type="domain" description="PKD" evidence="8">
    <location>
        <begin position="503"/>
        <end position="591"/>
    </location>
</feature>
<dbReference type="Pfam" id="PF22148">
    <property type="entry name" value="Fervidolysin_NPro-like"/>
    <property type="match status" value="1"/>
</dbReference>
<dbReference type="PROSITE" id="PS51892">
    <property type="entry name" value="SUBTILASE"/>
    <property type="match status" value="1"/>
</dbReference>
<dbReference type="SUPFAM" id="SSF52743">
    <property type="entry name" value="Subtilisin-like"/>
    <property type="match status" value="1"/>
</dbReference>
<keyword evidence="7" id="KW-0732">Signal</keyword>
<evidence type="ECO:0000256" key="2">
    <source>
        <dbReference type="ARBA" id="ARBA00022670"/>
    </source>
</evidence>
<dbReference type="InterPro" id="IPR000209">
    <property type="entry name" value="Peptidase_S8/S53_dom"/>
</dbReference>
<dbReference type="KEGG" id="pbap:Pla133_04510"/>
<evidence type="ECO:0000313" key="10">
    <source>
        <dbReference type="Proteomes" id="UP000316921"/>
    </source>
</evidence>
<gene>
    <name evidence="9" type="ORF">Pla133_04510</name>
</gene>